<reference evidence="3" key="1">
    <citation type="submission" date="2016-11" db="UniProtKB">
        <authorList>
            <consortium name="WormBaseParasite"/>
        </authorList>
    </citation>
    <scope>IDENTIFICATION</scope>
</reference>
<keyword evidence="2" id="KW-1185">Reference proteome</keyword>
<accession>A0A1I8A9T0</accession>
<organism evidence="2 3">
    <name type="scientific">Steinernema glaseri</name>
    <dbReference type="NCBI Taxonomy" id="37863"/>
    <lineage>
        <taxon>Eukaryota</taxon>
        <taxon>Metazoa</taxon>
        <taxon>Ecdysozoa</taxon>
        <taxon>Nematoda</taxon>
        <taxon>Chromadorea</taxon>
        <taxon>Rhabditida</taxon>
        <taxon>Tylenchina</taxon>
        <taxon>Panagrolaimomorpha</taxon>
        <taxon>Strongyloidoidea</taxon>
        <taxon>Steinernematidae</taxon>
        <taxon>Steinernema</taxon>
    </lineage>
</organism>
<sequence>MMEHRRQRSRRSVIFYFQIKLLGCLLYDVTDVPCVSVITLSGSRIKRTLAKLSELSCVQSSSSSWLRKKFSRMT</sequence>
<keyword evidence="1" id="KW-0732">Signal</keyword>
<evidence type="ECO:0000313" key="3">
    <source>
        <dbReference type="WBParaSite" id="L893_g3550.t1"/>
    </source>
</evidence>
<dbReference type="AlphaFoldDB" id="A0A1I8A9T0"/>
<evidence type="ECO:0000256" key="1">
    <source>
        <dbReference type="SAM" id="SignalP"/>
    </source>
</evidence>
<evidence type="ECO:0000313" key="2">
    <source>
        <dbReference type="Proteomes" id="UP000095287"/>
    </source>
</evidence>
<feature type="chain" id="PRO_5009314437" evidence="1">
    <location>
        <begin position="27"/>
        <end position="74"/>
    </location>
</feature>
<feature type="signal peptide" evidence="1">
    <location>
        <begin position="1"/>
        <end position="26"/>
    </location>
</feature>
<proteinExistence type="predicted"/>
<dbReference type="WBParaSite" id="L893_g3550.t1">
    <property type="protein sequence ID" value="L893_g3550.t1"/>
    <property type="gene ID" value="L893_g3550"/>
</dbReference>
<name>A0A1I8A9T0_9BILA</name>
<protein>
    <submittedName>
        <fullName evidence="3">Secreted protein</fullName>
    </submittedName>
</protein>
<dbReference type="Proteomes" id="UP000095287">
    <property type="component" value="Unplaced"/>
</dbReference>